<dbReference type="KEGG" id="pfy:PFICI_08672"/>
<proteinExistence type="predicted"/>
<dbReference type="InParanoid" id="W3WYG8"/>
<dbReference type="HOGENOM" id="CLU_1482489_0_0_1"/>
<keyword evidence="1" id="KW-0732">Signal</keyword>
<dbReference type="EMBL" id="KI912114">
    <property type="protein sequence ID" value="ETS78819.1"/>
    <property type="molecule type" value="Genomic_DNA"/>
</dbReference>
<protein>
    <submittedName>
        <fullName evidence="2">Uncharacterized protein</fullName>
    </submittedName>
</protein>
<feature type="chain" id="PRO_5004835208" evidence="1">
    <location>
        <begin position="20"/>
        <end position="189"/>
    </location>
</feature>
<organism evidence="2 3">
    <name type="scientific">Pestalotiopsis fici (strain W106-1 / CGMCC3.15140)</name>
    <dbReference type="NCBI Taxonomy" id="1229662"/>
    <lineage>
        <taxon>Eukaryota</taxon>
        <taxon>Fungi</taxon>
        <taxon>Dikarya</taxon>
        <taxon>Ascomycota</taxon>
        <taxon>Pezizomycotina</taxon>
        <taxon>Sordariomycetes</taxon>
        <taxon>Xylariomycetidae</taxon>
        <taxon>Amphisphaeriales</taxon>
        <taxon>Sporocadaceae</taxon>
        <taxon>Pestalotiopsis</taxon>
    </lineage>
</organism>
<dbReference type="Proteomes" id="UP000030651">
    <property type="component" value="Unassembled WGS sequence"/>
</dbReference>
<dbReference type="AlphaFoldDB" id="W3WYG8"/>
<evidence type="ECO:0000256" key="1">
    <source>
        <dbReference type="SAM" id="SignalP"/>
    </source>
</evidence>
<gene>
    <name evidence="2" type="ORF">PFICI_08672</name>
</gene>
<accession>W3WYG8</accession>
<reference evidence="3" key="1">
    <citation type="journal article" date="2015" name="BMC Genomics">
        <title>Genomic and transcriptomic analysis of the endophytic fungus Pestalotiopsis fici reveals its lifestyle and high potential for synthesis of natural products.</title>
        <authorList>
            <person name="Wang X."/>
            <person name="Zhang X."/>
            <person name="Liu L."/>
            <person name="Xiang M."/>
            <person name="Wang W."/>
            <person name="Sun X."/>
            <person name="Che Y."/>
            <person name="Guo L."/>
            <person name="Liu G."/>
            <person name="Guo L."/>
            <person name="Wang C."/>
            <person name="Yin W.B."/>
            <person name="Stadler M."/>
            <person name="Zhang X."/>
            <person name="Liu X."/>
        </authorList>
    </citation>
    <scope>NUCLEOTIDE SEQUENCE [LARGE SCALE GENOMIC DNA]</scope>
    <source>
        <strain evidence="3">W106-1 / CGMCC3.15140</strain>
    </source>
</reference>
<evidence type="ECO:0000313" key="2">
    <source>
        <dbReference type="EMBL" id="ETS78819.1"/>
    </source>
</evidence>
<evidence type="ECO:0000313" key="3">
    <source>
        <dbReference type="Proteomes" id="UP000030651"/>
    </source>
</evidence>
<keyword evidence="3" id="KW-1185">Reference proteome</keyword>
<dbReference type="GeneID" id="19273685"/>
<feature type="signal peptide" evidence="1">
    <location>
        <begin position="1"/>
        <end position="19"/>
    </location>
</feature>
<dbReference type="RefSeq" id="XP_007835444.1">
    <property type="nucleotide sequence ID" value="XM_007837253.1"/>
</dbReference>
<sequence>MQIIKLLASSLAVAGITTASPVAQDRNHTLSCAMTQDDSNHHNNKTLFQLFGRSAAVPFNSTDMQQHVVNQTESTVTGQESHKRHMAAASEAEGRPGKVPYRKFPPCYVKCFDSESITSKTSMFIGDIRDLTTYEFCESQAGWVGTWIFDHLQYCVHGECSHCVPGCGKDSGKVYEEICGYKWCEKCWG</sequence>
<name>W3WYG8_PESFW</name>
<dbReference type="OrthoDB" id="4778578at2759"/>